<dbReference type="Gene3D" id="1.25.40.10">
    <property type="entry name" value="Tetratricopeptide repeat domain"/>
    <property type="match status" value="2"/>
</dbReference>
<keyword evidence="2" id="KW-0472">Membrane</keyword>
<dbReference type="EMBL" id="JAACAK010000036">
    <property type="protein sequence ID" value="NIR74403.1"/>
    <property type="molecule type" value="Genomic_DNA"/>
</dbReference>
<dbReference type="SUPFAM" id="SSF48452">
    <property type="entry name" value="TPR-like"/>
    <property type="match status" value="1"/>
</dbReference>
<feature type="region of interest" description="Disordered" evidence="1">
    <location>
        <begin position="132"/>
        <end position="151"/>
    </location>
</feature>
<evidence type="ECO:0000256" key="1">
    <source>
        <dbReference type="SAM" id="MobiDB-lite"/>
    </source>
</evidence>
<reference evidence="3 4" key="1">
    <citation type="submission" date="2020-01" db="EMBL/GenBank/DDBJ databases">
        <title>Genomes assembled from Gulf of Kutch pelagic sediment metagenomes.</title>
        <authorList>
            <person name="Chandrashekar M."/>
            <person name="Mahajan M.S."/>
            <person name="Dave K.J."/>
            <person name="Vatsa P."/>
            <person name="Nathani N.M."/>
        </authorList>
    </citation>
    <scope>NUCLEOTIDE SEQUENCE [LARGE SCALE GENOMIC DNA]</scope>
    <source>
        <strain evidence="3">KS3-K002</strain>
    </source>
</reference>
<evidence type="ECO:0000256" key="2">
    <source>
        <dbReference type="SAM" id="Phobius"/>
    </source>
</evidence>
<organism evidence="3 4">
    <name type="scientific">Candidatus Kutchimonas denitrificans</name>
    <dbReference type="NCBI Taxonomy" id="3056748"/>
    <lineage>
        <taxon>Bacteria</taxon>
        <taxon>Pseudomonadati</taxon>
        <taxon>Gemmatimonadota</taxon>
        <taxon>Gemmatimonadia</taxon>
        <taxon>Candidatus Palauibacterales</taxon>
        <taxon>Candidatus Palauibacteraceae</taxon>
        <taxon>Candidatus Kutchimonas</taxon>
    </lineage>
</organism>
<dbReference type="AlphaFoldDB" id="A0AAE5CBC7"/>
<protein>
    <recommendedName>
        <fullName evidence="5">Tetratricopeptide repeat protein</fullName>
    </recommendedName>
</protein>
<feature type="transmembrane region" description="Helical" evidence="2">
    <location>
        <begin position="20"/>
        <end position="38"/>
    </location>
</feature>
<evidence type="ECO:0000313" key="4">
    <source>
        <dbReference type="Proteomes" id="UP000702544"/>
    </source>
</evidence>
<name>A0AAE5CBC7_9BACT</name>
<feature type="transmembrane region" description="Helical" evidence="2">
    <location>
        <begin position="50"/>
        <end position="73"/>
    </location>
</feature>
<feature type="compositionally biased region" description="Low complexity" evidence="1">
    <location>
        <begin position="138"/>
        <end position="151"/>
    </location>
</feature>
<feature type="transmembrane region" description="Helical" evidence="2">
    <location>
        <begin position="103"/>
        <end position="121"/>
    </location>
</feature>
<proteinExistence type="predicted"/>
<dbReference type="InterPro" id="IPR011990">
    <property type="entry name" value="TPR-like_helical_dom_sf"/>
</dbReference>
<dbReference type="Gene3D" id="3.40.50.10610">
    <property type="entry name" value="ABC-type transport auxiliary lipoprotein component"/>
    <property type="match status" value="1"/>
</dbReference>
<dbReference type="Proteomes" id="UP000702544">
    <property type="component" value="Unassembled WGS sequence"/>
</dbReference>
<accession>A0AAE5CBC7</accession>
<comment type="caution">
    <text evidence="3">The sequence shown here is derived from an EMBL/GenBank/DDBJ whole genome shotgun (WGS) entry which is preliminary data.</text>
</comment>
<gene>
    <name evidence="3" type="ORF">GWO12_04725</name>
</gene>
<keyword evidence="2" id="KW-1133">Transmembrane helix</keyword>
<sequence length="630" mass="69117">MEKNSSGFGLFLAELKRRHVWRAAIAYAAGSFVLLQLAEIVLPAFEAPDWALRLLVVVTLLGFPVALVLAWVYEITPQGIRRTQDAEGGGPQTLQSGGLLPRIALLAVTLVTVGALGWWVVSYSIDTRSTPERRSELSSTASGASGAPGSPVAYDAETPIRSLAVLPFENFSDDPEQNYFVAGMHEAVVSQLSQLGSVRVISRTSVAQYAGTTKTAPQIARELGVEGIVEGSVFRAGDRVRITIQLIHGPSDTHILTREYDRDLTDILALQREVAIEIAREIQAEITPEMETSLASGESVEPEAAEAYMRGRYQASKGTPEGYQQAIQHFEEAVTRDSNFVAAYTGLAGAQLLLELSAPDSTLDLEPAIEAATRAVKLDSSSPEARAILSEITRYNVRLADSLRGLVQIVGVGVDSAVMPGEEWAMAYSEFSREAERVALSREMAARRSLAPDRRVRAARYLAIYGQDEEAETFLRQALEADPTLSEAWDLLQRLYVMRGDLEGAVEVYAQRVREGDRVADAAGLANLRRAVAENGASGYWEWRLHRLDEREAAGVSISHVDYAAALIALGRHEAALTRLERAYDERDRRLYSLVNDPLWDSIRGDPRFLTILERMRRPPPPAPVPEPGR</sequence>
<evidence type="ECO:0000313" key="3">
    <source>
        <dbReference type="EMBL" id="NIR74403.1"/>
    </source>
</evidence>
<evidence type="ECO:0008006" key="5">
    <source>
        <dbReference type="Google" id="ProtNLM"/>
    </source>
</evidence>
<keyword evidence="2" id="KW-0812">Transmembrane</keyword>